<comment type="subcellular location">
    <subcellularLocation>
        <location evidence="7">Cytoplasm</location>
    </subcellularLocation>
</comment>
<gene>
    <name evidence="7" type="primary">tilS</name>
    <name evidence="10" type="ORF">DFQ15_10289</name>
</gene>
<comment type="similarity">
    <text evidence="7">Belongs to the tRNA(Ile)-lysidine synthase family.</text>
</comment>
<dbReference type="RefSeq" id="WP_110464338.1">
    <property type="nucleotide sequence ID" value="NZ_JAMOFZ010000001.1"/>
</dbReference>
<evidence type="ECO:0000259" key="8">
    <source>
        <dbReference type="Pfam" id="PF01171"/>
    </source>
</evidence>
<keyword evidence="4 7" id="KW-0547">Nucleotide-binding</keyword>
<feature type="domain" description="tRNA(Ile)-lysidine synthase substrate-binding" evidence="9">
    <location>
        <begin position="251"/>
        <end position="312"/>
    </location>
</feature>
<dbReference type="GO" id="GO:0005524">
    <property type="term" value="F:ATP binding"/>
    <property type="evidence" value="ECO:0007669"/>
    <property type="project" value="UniProtKB-UniRule"/>
</dbReference>
<comment type="catalytic activity">
    <reaction evidence="6 7">
        <text>cytidine(34) in tRNA(Ile2) + L-lysine + ATP = lysidine(34) in tRNA(Ile2) + AMP + diphosphate + H(+)</text>
        <dbReference type="Rhea" id="RHEA:43744"/>
        <dbReference type="Rhea" id="RHEA-COMP:10625"/>
        <dbReference type="Rhea" id="RHEA-COMP:10670"/>
        <dbReference type="ChEBI" id="CHEBI:15378"/>
        <dbReference type="ChEBI" id="CHEBI:30616"/>
        <dbReference type="ChEBI" id="CHEBI:32551"/>
        <dbReference type="ChEBI" id="CHEBI:33019"/>
        <dbReference type="ChEBI" id="CHEBI:82748"/>
        <dbReference type="ChEBI" id="CHEBI:83665"/>
        <dbReference type="ChEBI" id="CHEBI:456215"/>
        <dbReference type="EC" id="6.3.4.19"/>
    </reaction>
</comment>
<sequence>MPPAAASPAFDAAMQRFRPALPLLVAFSGGADSTALLAACADRWPGEVRALHVHHGLQSAADGFEAQCRSTCEQLGVPLSVRRVDARAAPGDSPENAARKARYEAFRLEAGADGRLLAIKSVAIAQHADDQAETLLLALSRGAGLPGLACMPQHWRRDGIDYHRPLLTVPGAAVRAWAAARGLAWVEDPTNADEHFTRNRIRARLLPALDAAFPQFRDTFARSAAHAAEAQSVLAEVAAADLAAVGDPPAIALLQGLTAGRRALVLRHWLRTAHGAVPSATQLAELQRQLLACTTRGHRLHLKVGEGFVRREGPVLGWYNPAVLDPHAARNTAAPQNLPPPAP</sequence>
<dbReference type="GO" id="GO:0032267">
    <property type="term" value="F:tRNA(Ile)-lysidine synthase activity"/>
    <property type="evidence" value="ECO:0007669"/>
    <property type="project" value="UniProtKB-EC"/>
</dbReference>
<comment type="domain">
    <text evidence="7">The N-terminal region contains the highly conserved SGGXDS motif, predicted to be a P-loop motif involved in ATP binding.</text>
</comment>
<dbReference type="CDD" id="cd01992">
    <property type="entry name" value="TilS_N"/>
    <property type="match status" value="1"/>
</dbReference>
<comment type="function">
    <text evidence="7">Ligates lysine onto the cytidine present at position 34 of the AUA codon-specific tRNA(Ile) that contains the anticodon CAU, in an ATP-dependent manner. Cytidine is converted to lysidine, thus changing the amino acid specificity of the tRNA from methionine to isoleucine.</text>
</comment>
<protein>
    <recommendedName>
        <fullName evidence="7">tRNA(Ile)-lysidine synthase</fullName>
        <ecNumber evidence="7">6.3.4.19</ecNumber>
    </recommendedName>
    <alternativeName>
        <fullName evidence="7">tRNA(Ile)-2-lysyl-cytidine synthase</fullName>
    </alternativeName>
    <alternativeName>
        <fullName evidence="7">tRNA(Ile)-lysidine synthetase</fullName>
    </alternativeName>
</protein>
<keyword evidence="1 7" id="KW-0963">Cytoplasm</keyword>
<dbReference type="InterPro" id="IPR012094">
    <property type="entry name" value="tRNA_Ile_lys_synt"/>
</dbReference>
<dbReference type="Gene3D" id="3.40.50.620">
    <property type="entry name" value="HUPs"/>
    <property type="match status" value="1"/>
</dbReference>
<reference evidence="10 11" key="1">
    <citation type="submission" date="2018-06" db="EMBL/GenBank/DDBJ databases">
        <title>Genomic Encyclopedia of Type Strains, Phase III (KMG-III): the genomes of soil and plant-associated and newly described type strains.</title>
        <authorList>
            <person name="Whitman W."/>
        </authorList>
    </citation>
    <scope>NUCLEOTIDE SEQUENCE [LARGE SCALE GENOMIC DNA]</scope>
    <source>
        <strain evidence="10 11">CECT 7646</strain>
    </source>
</reference>
<name>A0A318SWZ0_9BURK</name>
<feature type="domain" description="tRNA(Ile)-lysidine/2-thiocytidine synthase N-terminal" evidence="8">
    <location>
        <begin position="23"/>
        <end position="203"/>
    </location>
</feature>
<dbReference type="PANTHER" id="PTHR43033:SF1">
    <property type="entry name" value="TRNA(ILE)-LYSIDINE SYNTHASE-RELATED"/>
    <property type="match status" value="1"/>
</dbReference>
<evidence type="ECO:0000256" key="6">
    <source>
        <dbReference type="ARBA" id="ARBA00048539"/>
    </source>
</evidence>
<dbReference type="Pfam" id="PF01171">
    <property type="entry name" value="ATP_bind_3"/>
    <property type="match status" value="1"/>
</dbReference>
<evidence type="ECO:0000256" key="2">
    <source>
        <dbReference type="ARBA" id="ARBA00022598"/>
    </source>
</evidence>
<accession>A0A318SWZ0</accession>
<evidence type="ECO:0000256" key="5">
    <source>
        <dbReference type="ARBA" id="ARBA00022840"/>
    </source>
</evidence>
<keyword evidence="2 7" id="KW-0436">Ligase</keyword>
<dbReference type="OrthoDB" id="9807403at2"/>
<dbReference type="Gene3D" id="1.20.59.20">
    <property type="match status" value="1"/>
</dbReference>
<organism evidence="10 11">
    <name type="scientific">Xylophilus ampelinus</name>
    <dbReference type="NCBI Taxonomy" id="54067"/>
    <lineage>
        <taxon>Bacteria</taxon>
        <taxon>Pseudomonadati</taxon>
        <taxon>Pseudomonadota</taxon>
        <taxon>Betaproteobacteria</taxon>
        <taxon>Burkholderiales</taxon>
        <taxon>Xylophilus</taxon>
    </lineage>
</organism>
<evidence type="ECO:0000313" key="10">
    <source>
        <dbReference type="EMBL" id="PYE79357.1"/>
    </source>
</evidence>
<keyword evidence="3 7" id="KW-0819">tRNA processing</keyword>
<dbReference type="SUPFAM" id="SSF52402">
    <property type="entry name" value="Adenine nucleotide alpha hydrolases-like"/>
    <property type="match status" value="1"/>
</dbReference>
<dbReference type="GO" id="GO:0005737">
    <property type="term" value="C:cytoplasm"/>
    <property type="evidence" value="ECO:0007669"/>
    <property type="project" value="UniProtKB-SubCell"/>
</dbReference>
<evidence type="ECO:0000256" key="1">
    <source>
        <dbReference type="ARBA" id="ARBA00022490"/>
    </source>
</evidence>
<dbReference type="InterPro" id="IPR012795">
    <property type="entry name" value="tRNA_Ile_lys_synt_N"/>
</dbReference>
<dbReference type="PANTHER" id="PTHR43033">
    <property type="entry name" value="TRNA(ILE)-LYSIDINE SYNTHASE-RELATED"/>
    <property type="match status" value="1"/>
</dbReference>
<dbReference type="AlphaFoldDB" id="A0A318SWZ0"/>
<dbReference type="Proteomes" id="UP000247540">
    <property type="component" value="Unassembled WGS sequence"/>
</dbReference>
<dbReference type="InterPro" id="IPR011063">
    <property type="entry name" value="TilS/TtcA_N"/>
</dbReference>
<evidence type="ECO:0000256" key="4">
    <source>
        <dbReference type="ARBA" id="ARBA00022741"/>
    </source>
</evidence>
<dbReference type="HAMAP" id="MF_01161">
    <property type="entry name" value="tRNA_Ile_lys_synt"/>
    <property type="match status" value="1"/>
</dbReference>
<evidence type="ECO:0000313" key="11">
    <source>
        <dbReference type="Proteomes" id="UP000247540"/>
    </source>
</evidence>
<dbReference type="NCBIfam" id="TIGR02432">
    <property type="entry name" value="lysidine_TilS_N"/>
    <property type="match status" value="1"/>
</dbReference>
<dbReference type="InterPro" id="IPR015262">
    <property type="entry name" value="tRNA_Ile_lys_synt_subst-bd"/>
</dbReference>
<keyword evidence="5 7" id="KW-0067">ATP-binding</keyword>
<comment type="caution">
    <text evidence="10">The sequence shown here is derived from an EMBL/GenBank/DDBJ whole genome shotgun (WGS) entry which is preliminary data.</text>
</comment>
<proteinExistence type="inferred from homology"/>
<evidence type="ECO:0000259" key="9">
    <source>
        <dbReference type="Pfam" id="PF09179"/>
    </source>
</evidence>
<dbReference type="SUPFAM" id="SSF82829">
    <property type="entry name" value="MesJ substrate recognition domain-like"/>
    <property type="match status" value="1"/>
</dbReference>
<dbReference type="GO" id="GO:0006400">
    <property type="term" value="P:tRNA modification"/>
    <property type="evidence" value="ECO:0007669"/>
    <property type="project" value="UniProtKB-UniRule"/>
</dbReference>
<feature type="binding site" evidence="7">
    <location>
        <begin position="28"/>
        <end position="33"/>
    </location>
    <ligand>
        <name>ATP</name>
        <dbReference type="ChEBI" id="CHEBI:30616"/>
    </ligand>
</feature>
<dbReference type="InterPro" id="IPR014729">
    <property type="entry name" value="Rossmann-like_a/b/a_fold"/>
</dbReference>
<evidence type="ECO:0000256" key="3">
    <source>
        <dbReference type="ARBA" id="ARBA00022694"/>
    </source>
</evidence>
<dbReference type="Pfam" id="PF09179">
    <property type="entry name" value="TilS"/>
    <property type="match status" value="1"/>
</dbReference>
<keyword evidence="11" id="KW-1185">Reference proteome</keyword>
<dbReference type="EMBL" id="QJTC01000002">
    <property type="protein sequence ID" value="PYE79357.1"/>
    <property type="molecule type" value="Genomic_DNA"/>
</dbReference>
<evidence type="ECO:0000256" key="7">
    <source>
        <dbReference type="HAMAP-Rule" id="MF_01161"/>
    </source>
</evidence>
<dbReference type="EC" id="6.3.4.19" evidence="7"/>